<evidence type="ECO:0000313" key="1">
    <source>
        <dbReference type="EMBL" id="MBH1939880.1"/>
    </source>
</evidence>
<sequence>MGMDAEDFWLMPIGLFFDLWACHKQWHGIEKPKKTRTIDDIIPPGI</sequence>
<gene>
    <name evidence="1" type="ORF">I5677_03095</name>
</gene>
<accession>A0A8J7KV91</accession>
<dbReference type="EMBL" id="JAEAGR010000002">
    <property type="protein sequence ID" value="MBH1939880.1"/>
    <property type="molecule type" value="Genomic_DNA"/>
</dbReference>
<dbReference type="Proteomes" id="UP000623269">
    <property type="component" value="Unassembled WGS sequence"/>
</dbReference>
<comment type="caution">
    <text evidence="1">The sequence shown here is derived from an EMBL/GenBank/DDBJ whole genome shotgun (WGS) entry which is preliminary data.</text>
</comment>
<keyword evidence="2" id="KW-1185">Reference proteome</keyword>
<protein>
    <submittedName>
        <fullName evidence="1">Uncharacterized protein</fullName>
    </submittedName>
</protein>
<dbReference type="RefSeq" id="WP_014315060.1">
    <property type="nucleotide sequence ID" value="NZ_JAEAGR010000002.1"/>
</dbReference>
<name>A0A8J7KV91_9FIRM</name>
<evidence type="ECO:0000313" key="2">
    <source>
        <dbReference type="Proteomes" id="UP000623269"/>
    </source>
</evidence>
<dbReference type="AlphaFoldDB" id="A0A8J7KV91"/>
<reference evidence="1" key="1">
    <citation type="submission" date="2020-12" db="EMBL/GenBank/DDBJ databases">
        <title>M. sibirica DSM 26468T genome.</title>
        <authorList>
            <person name="Thieme N."/>
            <person name="Rettenmaier R."/>
            <person name="Zverlov V."/>
            <person name="Liebl W."/>
        </authorList>
    </citation>
    <scope>NUCLEOTIDE SEQUENCE</scope>
    <source>
        <strain evidence="1">DSM 26468</strain>
    </source>
</reference>
<organism evidence="1 2">
    <name type="scientific">Mobilitalea sibirica</name>
    <dbReference type="NCBI Taxonomy" id="1462919"/>
    <lineage>
        <taxon>Bacteria</taxon>
        <taxon>Bacillati</taxon>
        <taxon>Bacillota</taxon>
        <taxon>Clostridia</taxon>
        <taxon>Lachnospirales</taxon>
        <taxon>Lachnospiraceae</taxon>
        <taxon>Mobilitalea</taxon>
    </lineage>
</organism>
<proteinExistence type="predicted"/>